<evidence type="ECO:0008006" key="7">
    <source>
        <dbReference type="Google" id="ProtNLM"/>
    </source>
</evidence>
<evidence type="ECO:0000256" key="1">
    <source>
        <dbReference type="ARBA" id="ARBA00022614"/>
    </source>
</evidence>
<dbReference type="PANTHER" id="PTHR24369">
    <property type="entry name" value="ANTIGEN BSP, PUTATIVE-RELATED"/>
    <property type="match status" value="1"/>
</dbReference>
<dbReference type="KEGG" id="dmo:Dmoj_GI25776"/>
<proteinExistence type="predicted"/>
<evidence type="ECO:0000313" key="5">
    <source>
        <dbReference type="EMBL" id="KRG02264.1"/>
    </source>
</evidence>
<dbReference type="InterPro" id="IPR032675">
    <property type="entry name" value="LRR_dom_sf"/>
</dbReference>
<keyword evidence="4" id="KW-0732">Signal</keyword>
<dbReference type="SUPFAM" id="SSF52058">
    <property type="entry name" value="L domain-like"/>
    <property type="match status" value="1"/>
</dbReference>
<feature type="transmembrane region" description="Helical" evidence="3">
    <location>
        <begin position="192"/>
        <end position="212"/>
    </location>
</feature>
<evidence type="ECO:0000256" key="2">
    <source>
        <dbReference type="ARBA" id="ARBA00022737"/>
    </source>
</evidence>
<keyword evidence="3" id="KW-1133">Transmembrane helix</keyword>
<organism evidence="5 6">
    <name type="scientific">Drosophila mojavensis</name>
    <name type="common">Fruit fly</name>
    <dbReference type="NCBI Taxonomy" id="7230"/>
    <lineage>
        <taxon>Eukaryota</taxon>
        <taxon>Metazoa</taxon>
        <taxon>Ecdysozoa</taxon>
        <taxon>Arthropoda</taxon>
        <taxon>Hexapoda</taxon>
        <taxon>Insecta</taxon>
        <taxon>Pterygota</taxon>
        <taxon>Neoptera</taxon>
        <taxon>Endopterygota</taxon>
        <taxon>Diptera</taxon>
        <taxon>Brachycera</taxon>
        <taxon>Muscomorpha</taxon>
        <taxon>Ephydroidea</taxon>
        <taxon>Drosophilidae</taxon>
        <taxon>Drosophila</taxon>
    </lineage>
</organism>
<keyword evidence="2" id="KW-0677">Repeat</keyword>
<dbReference type="GO" id="GO:0005886">
    <property type="term" value="C:plasma membrane"/>
    <property type="evidence" value="ECO:0007669"/>
    <property type="project" value="TreeGrafter"/>
</dbReference>
<dbReference type="PROSITE" id="PS51450">
    <property type="entry name" value="LRR"/>
    <property type="match status" value="1"/>
</dbReference>
<dbReference type="EMBL" id="CH933806">
    <property type="protein sequence ID" value="KRG02264.1"/>
    <property type="molecule type" value="Genomic_DNA"/>
</dbReference>
<dbReference type="InterPro" id="IPR050541">
    <property type="entry name" value="LRR_TM_domain-containing"/>
</dbReference>
<keyword evidence="6" id="KW-1185">Reference proteome</keyword>
<reference evidence="5 6" key="1">
    <citation type="journal article" date="2007" name="Nature">
        <title>Evolution of genes and genomes on the Drosophila phylogeny.</title>
        <authorList>
            <consortium name="Drosophila 12 Genomes Consortium"/>
            <person name="Clark A.G."/>
            <person name="Eisen M.B."/>
            <person name="Smith D.R."/>
            <person name="Bergman C.M."/>
            <person name="Oliver B."/>
            <person name="Markow T.A."/>
            <person name="Kaufman T.C."/>
            <person name="Kellis M."/>
            <person name="Gelbart W."/>
            <person name="Iyer V.N."/>
            <person name="Pollard D.A."/>
            <person name="Sackton T.B."/>
            <person name="Larracuente A.M."/>
            <person name="Singh N.D."/>
            <person name="Abad J.P."/>
            <person name="Abt D.N."/>
            <person name="Adryan B."/>
            <person name="Aguade M."/>
            <person name="Akashi H."/>
            <person name="Anderson W.W."/>
            <person name="Aquadro C.F."/>
            <person name="Ardell D.H."/>
            <person name="Arguello R."/>
            <person name="Artieri C.G."/>
            <person name="Barbash D.A."/>
            <person name="Barker D."/>
            <person name="Barsanti P."/>
            <person name="Batterham P."/>
            <person name="Batzoglou S."/>
            <person name="Begun D."/>
            <person name="Bhutkar A."/>
            <person name="Blanco E."/>
            <person name="Bosak S.A."/>
            <person name="Bradley R.K."/>
            <person name="Brand A.D."/>
            <person name="Brent M.R."/>
            <person name="Brooks A.N."/>
            <person name="Brown R.H."/>
            <person name="Butlin R.K."/>
            <person name="Caggese C."/>
            <person name="Calvi B.R."/>
            <person name="Bernardo de Carvalho A."/>
            <person name="Caspi A."/>
            <person name="Castrezana S."/>
            <person name="Celniker S.E."/>
            <person name="Chang J.L."/>
            <person name="Chapple C."/>
            <person name="Chatterji S."/>
            <person name="Chinwalla A."/>
            <person name="Civetta A."/>
            <person name="Clifton S.W."/>
            <person name="Comeron J.M."/>
            <person name="Costello J.C."/>
            <person name="Coyne J.A."/>
            <person name="Daub J."/>
            <person name="David R.G."/>
            <person name="Delcher A.L."/>
            <person name="Delehaunty K."/>
            <person name="Do C.B."/>
            <person name="Ebling H."/>
            <person name="Edwards K."/>
            <person name="Eickbush T."/>
            <person name="Evans J.D."/>
            <person name="Filipski A."/>
            <person name="Findeiss S."/>
            <person name="Freyhult E."/>
            <person name="Fulton L."/>
            <person name="Fulton R."/>
            <person name="Garcia A.C."/>
            <person name="Gardiner A."/>
            <person name="Garfield D.A."/>
            <person name="Garvin B.E."/>
            <person name="Gibson G."/>
            <person name="Gilbert D."/>
            <person name="Gnerre S."/>
            <person name="Godfrey J."/>
            <person name="Good R."/>
            <person name="Gotea V."/>
            <person name="Gravely B."/>
            <person name="Greenberg A.J."/>
            <person name="Griffiths-Jones S."/>
            <person name="Gross S."/>
            <person name="Guigo R."/>
            <person name="Gustafson E.A."/>
            <person name="Haerty W."/>
            <person name="Hahn M.W."/>
            <person name="Halligan D.L."/>
            <person name="Halpern A.L."/>
            <person name="Halter G.M."/>
            <person name="Han M.V."/>
            <person name="Heger A."/>
            <person name="Hillier L."/>
            <person name="Hinrichs A.S."/>
            <person name="Holmes I."/>
            <person name="Hoskins R.A."/>
            <person name="Hubisz M.J."/>
            <person name="Hultmark D."/>
            <person name="Huntley M.A."/>
            <person name="Jaffe D.B."/>
            <person name="Jagadeeshan S."/>
            <person name="Jeck W.R."/>
            <person name="Johnson J."/>
            <person name="Jones C.D."/>
            <person name="Jordan W.C."/>
            <person name="Karpen G.H."/>
            <person name="Kataoka E."/>
            <person name="Keightley P.D."/>
            <person name="Kheradpour P."/>
            <person name="Kirkness E.F."/>
            <person name="Koerich L.B."/>
            <person name="Kristiansen K."/>
            <person name="Kudrna D."/>
            <person name="Kulathinal R.J."/>
            <person name="Kumar S."/>
            <person name="Kwok R."/>
            <person name="Lander E."/>
            <person name="Langley C.H."/>
            <person name="Lapoint R."/>
            <person name="Lazzaro B.P."/>
            <person name="Lee S.J."/>
            <person name="Levesque L."/>
            <person name="Li R."/>
            <person name="Lin C.F."/>
            <person name="Lin M.F."/>
            <person name="Lindblad-Toh K."/>
            <person name="Llopart A."/>
            <person name="Long M."/>
            <person name="Low L."/>
            <person name="Lozovsky E."/>
            <person name="Lu J."/>
            <person name="Luo M."/>
            <person name="Machado C.A."/>
            <person name="Makalowski W."/>
            <person name="Marzo M."/>
            <person name="Matsuda M."/>
            <person name="Matzkin L."/>
            <person name="McAllister B."/>
            <person name="McBride C.S."/>
            <person name="McKernan B."/>
            <person name="McKernan K."/>
            <person name="Mendez-Lago M."/>
            <person name="Minx P."/>
            <person name="Mollenhauer M.U."/>
            <person name="Montooth K."/>
            <person name="Mount S.M."/>
            <person name="Mu X."/>
            <person name="Myers E."/>
            <person name="Negre B."/>
            <person name="Newfeld S."/>
            <person name="Nielsen R."/>
            <person name="Noor M.A."/>
            <person name="O'Grady P."/>
            <person name="Pachter L."/>
            <person name="Papaceit M."/>
            <person name="Parisi M.J."/>
            <person name="Parisi M."/>
            <person name="Parts L."/>
            <person name="Pedersen J.S."/>
            <person name="Pesole G."/>
            <person name="Phillippy A.M."/>
            <person name="Ponting C.P."/>
            <person name="Pop M."/>
            <person name="Porcelli D."/>
            <person name="Powell J.R."/>
            <person name="Prohaska S."/>
            <person name="Pruitt K."/>
            <person name="Puig M."/>
            <person name="Quesneville H."/>
            <person name="Ram K.R."/>
            <person name="Rand D."/>
            <person name="Rasmussen M.D."/>
            <person name="Reed L.K."/>
            <person name="Reenan R."/>
            <person name="Reily A."/>
            <person name="Remington K.A."/>
            <person name="Rieger T.T."/>
            <person name="Ritchie M.G."/>
            <person name="Robin C."/>
            <person name="Rogers Y.H."/>
            <person name="Rohde C."/>
            <person name="Rozas J."/>
            <person name="Rubenfield M.J."/>
            <person name="Ruiz A."/>
            <person name="Russo S."/>
            <person name="Salzberg S.L."/>
            <person name="Sanchez-Gracia A."/>
            <person name="Saranga D.J."/>
            <person name="Sato H."/>
            <person name="Schaeffer S.W."/>
            <person name="Schatz M.C."/>
            <person name="Schlenke T."/>
            <person name="Schwartz R."/>
            <person name="Segarra C."/>
            <person name="Singh R.S."/>
            <person name="Sirot L."/>
            <person name="Sirota M."/>
            <person name="Sisneros N.B."/>
            <person name="Smith C.D."/>
            <person name="Smith T.F."/>
            <person name="Spieth J."/>
            <person name="Stage D.E."/>
            <person name="Stark A."/>
            <person name="Stephan W."/>
            <person name="Strausberg R.L."/>
            <person name="Strempel S."/>
            <person name="Sturgill D."/>
            <person name="Sutton G."/>
            <person name="Sutton G.G."/>
            <person name="Tao W."/>
            <person name="Teichmann S."/>
            <person name="Tobari Y.N."/>
            <person name="Tomimura Y."/>
            <person name="Tsolas J.M."/>
            <person name="Valente V.L."/>
            <person name="Venter E."/>
            <person name="Venter J.C."/>
            <person name="Vicario S."/>
            <person name="Vieira F.G."/>
            <person name="Vilella A.J."/>
            <person name="Villasante A."/>
            <person name="Walenz B."/>
            <person name="Wang J."/>
            <person name="Wasserman M."/>
            <person name="Watts T."/>
            <person name="Wilson D."/>
            <person name="Wilson R.K."/>
            <person name="Wing R.A."/>
            <person name="Wolfner M.F."/>
            <person name="Wong A."/>
            <person name="Wong G.K."/>
            <person name="Wu C.I."/>
            <person name="Wu G."/>
            <person name="Yamamoto D."/>
            <person name="Yang H.P."/>
            <person name="Yang S.P."/>
            <person name="Yorke J.A."/>
            <person name="Yoshida K."/>
            <person name="Zdobnov E."/>
            <person name="Zhang P."/>
            <person name="Zhang Y."/>
            <person name="Zimin A.V."/>
            <person name="Baldwin J."/>
            <person name="Abdouelleil A."/>
            <person name="Abdulkadir J."/>
            <person name="Abebe A."/>
            <person name="Abera B."/>
            <person name="Abreu J."/>
            <person name="Acer S.C."/>
            <person name="Aftuck L."/>
            <person name="Alexander A."/>
            <person name="An P."/>
            <person name="Anderson E."/>
            <person name="Anderson S."/>
            <person name="Arachi H."/>
            <person name="Azer M."/>
            <person name="Bachantsang P."/>
            <person name="Barry A."/>
            <person name="Bayul T."/>
            <person name="Berlin A."/>
            <person name="Bessette D."/>
            <person name="Bloom T."/>
            <person name="Blye J."/>
            <person name="Boguslavskiy L."/>
            <person name="Bonnet C."/>
            <person name="Boukhgalter B."/>
            <person name="Bourzgui I."/>
            <person name="Brown A."/>
            <person name="Cahill P."/>
            <person name="Channer S."/>
            <person name="Cheshatsang Y."/>
            <person name="Chuda L."/>
            <person name="Citroen M."/>
            <person name="Collymore A."/>
            <person name="Cooke P."/>
            <person name="Costello M."/>
            <person name="D'Aco K."/>
            <person name="Daza R."/>
            <person name="De Haan G."/>
            <person name="DeGray S."/>
            <person name="DeMaso C."/>
            <person name="Dhargay N."/>
            <person name="Dooley K."/>
            <person name="Dooley E."/>
            <person name="Doricent M."/>
            <person name="Dorje P."/>
            <person name="Dorjee K."/>
            <person name="Dupes A."/>
            <person name="Elong R."/>
            <person name="Falk J."/>
            <person name="Farina A."/>
            <person name="Faro S."/>
            <person name="Ferguson D."/>
            <person name="Fisher S."/>
            <person name="Foley C.D."/>
            <person name="Franke A."/>
            <person name="Friedrich D."/>
            <person name="Gadbois L."/>
            <person name="Gearin G."/>
            <person name="Gearin C.R."/>
            <person name="Giannoukos G."/>
            <person name="Goode T."/>
            <person name="Graham J."/>
            <person name="Grandbois E."/>
            <person name="Grewal S."/>
            <person name="Gyaltsen K."/>
            <person name="Hafez N."/>
            <person name="Hagos B."/>
            <person name="Hall J."/>
            <person name="Henson C."/>
            <person name="Hollinger A."/>
            <person name="Honan T."/>
            <person name="Huard M.D."/>
            <person name="Hughes L."/>
            <person name="Hurhula B."/>
            <person name="Husby M.E."/>
            <person name="Kamat A."/>
            <person name="Kanga B."/>
            <person name="Kashin S."/>
            <person name="Khazanovich D."/>
            <person name="Kisner P."/>
            <person name="Lance K."/>
            <person name="Lara M."/>
            <person name="Lee W."/>
            <person name="Lennon N."/>
            <person name="Letendre F."/>
            <person name="LeVine R."/>
            <person name="Lipovsky A."/>
            <person name="Liu X."/>
            <person name="Liu J."/>
            <person name="Liu S."/>
            <person name="Lokyitsang T."/>
            <person name="Lokyitsang Y."/>
            <person name="Lubonja R."/>
            <person name="Lui A."/>
            <person name="MacDonald P."/>
            <person name="Magnisalis V."/>
            <person name="Maru K."/>
            <person name="Matthews C."/>
            <person name="McCusker W."/>
            <person name="McDonough S."/>
            <person name="Mehta T."/>
            <person name="Meldrim J."/>
            <person name="Meneus L."/>
            <person name="Mihai O."/>
            <person name="Mihalev A."/>
            <person name="Mihova T."/>
            <person name="Mittelman R."/>
            <person name="Mlenga V."/>
            <person name="Montmayeur A."/>
            <person name="Mulrain L."/>
            <person name="Navidi A."/>
            <person name="Naylor J."/>
            <person name="Negash T."/>
            <person name="Nguyen T."/>
            <person name="Nguyen N."/>
            <person name="Nicol R."/>
            <person name="Norbu C."/>
            <person name="Norbu N."/>
            <person name="Novod N."/>
            <person name="O'Neill B."/>
            <person name="Osman S."/>
            <person name="Markiewicz E."/>
            <person name="Oyono O.L."/>
            <person name="Patti C."/>
            <person name="Phunkhang P."/>
            <person name="Pierre F."/>
            <person name="Priest M."/>
            <person name="Raghuraman S."/>
            <person name="Rege F."/>
            <person name="Reyes R."/>
            <person name="Rise C."/>
            <person name="Rogov P."/>
            <person name="Ross K."/>
            <person name="Ryan E."/>
            <person name="Settipalli S."/>
            <person name="Shea T."/>
            <person name="Sherpa N."/>
            <person name="Shi L."/>
            <person name="Shih D."/>
            <person name="Sparrow T."/>
            <person name="Spaulding J."/>
            <person name="Stalker J."/>
            <person name="Stange-Thomann N."/>
            <person name="Stavropoulos S."/>
            <person name="Stone C."/>
            <person name="Strader C."/>
            <person name="Tesfaye S."/>
            <person name="Thomson T."/>
            <person name="Thoulutsang Y."/>
            <person name="Thoulutsang D."/>
            <person name="Topham K."/>
            <person name="Topping I."/>
            <person name="Tsamla T."/>
            <person name="Vassiliev H."/>
            <person name="Vo A."/>
            <person name="Wangchuk T."/>
            <person name="Wangdi T."/>
            <person name="Weiand M."/>
            <person name="Wilkinson J."/>
            <person name="Wilson A."/>
            <person name="Yadav S."/>
            <person name="Young G."/>
            <person name="Yu Q."/>
            <person name="Zembek L."/>
            <person name="Zhong D."/>
            <person name="Zimmer A."/>
            <person name="Zwirko Z."/>
            <person name="Jaffe D.B."/>
            <person name="Alvarez P."/>
            <person name="Brockman W."/>
            <person name="Butler J."/>
            <person name="Chin C."/>
            <person name="Gnerre S."/>
            <person name="Grabherr M."/>
            <person name="Kleber M."/>
            <person name="Mauceli E."/>
            <person name="MacCallum I."/>
        </authorList>
    </citation>
    <scope>NUCLEOTIDE SEQUENCE [LARGE SCALE GENOMIC DNA]</scope>
    <source>
        <strain evidence="6">Tucson 15081-1352.22</strain>
    </source>
</reference>
<accession>A0A0Q9XEY2</accession>
<dbReference type="InterPro" id="IPR001611">
    <property type="entry name" value="Leu-rich_rpt"/>
</dbReference>
<sequence length="227" mass="26200">MDIYYILVIIIGFSVCKADSNITCGCLMYAEEWESENTCDCSNQTSNDFKCLSELKLNILKLQKKKYGSPPSAMLQDDFSNLTYIDLSYNEITELPDDWVRHFPSLRKINLDHNRLPNALELIEKYPNIKITVHDNPIICDCEHCSKQILYIANNHNQTIMCSNDESKPISYYTYCVANCSLPDNTDKFSEFWLVLTVIMLIVIVIVIVKYIRVIRLALPPYTQSQS</sequence>
<keyword evidence="1" id="KW-0433">Leucine-rich repeat</keyword>
<dbReference type="Proteomes" id="UP000009192">
    <property type="component" value="Unassembled WGS sequence"/>
</dbReference>
<keyword evidence="3" id="KW-0472">Membrane</keyword>
<protein>
    <recommendedName>
        <fullName evidence="7">LRRCT domain-containing protein</fullName>
    </recommendedName>
</protein>
<dbReference type="Pfam" id="PF13855">
    <property type="entry name" value="LRR_8"/>
    <property type="match status" value="1"/>
</dbReference>
<dbReference type="InParanoid" id="A0A0Q9XEY2"/>
<name>A0A0Q9XEY2_DROMO</name>
<evidence type="ECO:0000313" key="6">
    <source>
        <dbReference type="Proteomes" id="UP000009192"/>
    </source>
</evidence>
<evidence type="ECO:0000256" key="3">
    <source>
        <dbReference type="SAM" id="Phobius"/>
    </source>
</evidence>
<evidence type="ECO:0000256" key="4">
    <source>
        <dbReference type="SAM" id="SignalP"/>
    </source>
</evidence>
<dbReference type="AlphaFoldDB" id="A0A0Q9XEY2"/>
<dbReference type="OrthoDB" id="676979at2759"/>
<dbReference type="Gene3D" id="3.80.10.10">
    <property type="entry name" value="Ribonuclease Inhibitor"/>
    <property type="match status" value="1"/>
</dbReference>
<gene>
    <name evidence="5" type="primary">Dmoj\GI25776</name>
    <name evidence="5" type="ORF">Dmoj_GI25776</name>
</gene>
<feature type="signal peptide" evidence="4">
    <location>
        <begin position="1"/>
        <end position="18"/>
    </location>
</feature>
<dbReference type="PANTHER" id="PTHR24369:SF212">
    <property type="entry name" value="LEUCINE-RICH REPEAT-CONTAINING PROTEIN 4B-LIKE"/>
    <property type="match status" value="1"/>
</dbReference>
<feature type="chain" id="PRO_5006387893" description="LRRCT domain-containing protein" evidence="4">
    <location>
        <begin position="19"/>
        <end position="227"/>
    </location>
</feature>
<keyword evidence="3" id="KW-0812">Transmembrane</keyword>